<dbReference type="EMBL" id="CP136051">
    <property type="protein sequence ID" value="WOK09207.1"/>
    <property type="molecule type" value="Genomic_DNA"/>
</dbReference>
<dbReference type="RefSeq" id="WP_317491827.1">
    <property type="nucleotide sequence ID" value="NZ_CP136051.1"/>
</dbReference>
<proteinExistence type="predicted"/>
<evidence type="ECO:0000313" key="2">
    <source>
        <dbReference type="EMBL" id="WOK09207.1"/>
    </source>
</evidence>
<keyword evidence="1" id="KW-1133">Transmembrane helix</keyword>
<feature type="transmembrane region" description="Helical" evidence="1">
    <location>
        <begin position="21"/>
        <end position="39"/>
    </location>
</feature>
<name>A0ABZ0IXG3_9BACT</name>
<evidence type="ECO:0000313" key="3">
    <source>
        <dbReference type="Proteomes" id="UP001302349"/>
    </source>
</evidence>
<keyword evidence="1" id="KW-0472">Membrane</keyword>
<accession>A0ABZ0IXG3</accession>
<protein>
    <submittedName>
        <fullName evidence="2">Uncharacterized protein</fullName>
    </submittedName>
</protein>
<organism evidence="2 3">
    <name type="scientific">Imperialibacter roseus</name>
    <dbReference type="NCBI Taxonomy" id="1324217"/>
    <lineage>
        <taxon>Bacteria</taxon>
        <taxon>Pseudomonadati</taxon>
        <taxon>Bacteroidota</taxon>
        <taxon>Cytophagia</taxon>
        <taxon>Cytophagales</taxon>
        <taxon>Flammeovirgaceae</taxon>
        <taxon>Imperialibacter</taxon>
    </lineage>
</organism>
<evidence type="ECO:0000256" key="1">
    <source>
        <dbReference type="SAM" id="Phobius"/>
    </source>
</evidence>
<reference evidence="2 3" key="1">
    <citation type="journal article" date="2023" name="Microbiol. Resour. Announc.">
        <title>Complete Genome Sequence of Imperialibacter roseus strain P4T.</title>
        <authorList>
            <person name="Tizabi D.R."/>
            <person name="Bachvaroff T."/>
            <person name="Hill R.T."/>
        </authorList>
    </citation>
    <scope>NUCLEOTIDE SEQUENCE [LARGE SCALE GENOMIC DNA]</scope>
    <source>
        <strain evidence="2 3">P4T</strain>
    </source>
</reference>
<dbReference type="Proteomes" id="UP001302349">
    <property type="component" value="Chromosome"/>
</dbReference>
<keyword evidence="3" id="KW-1185">Reference proteome</keyword>
<gene>
    <name evidence="2" type="ORF">RT717_11220</name>
</gene>
<sequence>MQPPVAFYLMMKKLETIWKTYISPFLGVCGICVSIYALIDTSLDFQELKKNTDSLAVLIEEVKASTENFSSVVSSVSTRYIGEFPNNMEDLEEMLRGSKKSLKIVVDVIGYGAFSRNDLYSTYHNILRDKINSDQIEVEILVYDDSTRIEAMREQFSSIQWNNPQLQKNLPGFKNYILTREWTEKKPDKERVDNLTSIEDLFLLINELNNDLIKELENIKPGDQVVTLSKRQDVFIWLVDGNKAIFSYLNYGFNDHEVSFYTQDENFIQVLIDRFRGLKHLE</sequence>
<keyword evidence="1" id="KW-0812">Transmembrane</keyword>